<comment type="caution">
    <text evidence="2">The sequence shown here is derived from an EMBL/GenBank/DDBJ whole genome shotgun (WGS) entry which is preliminary data.</text>
</comment>
<reference evidence="3" key="1">
    <citation type="journal article" date="2019" name="Int. J. Syst. Evol. Microbiol.">
        <title>The Global Catalogue of Microorganisms (GCM) 10K type strain sequencing project: providing services to taxonomists for standard genome sequencing and annotation.</title>
        <authorList>
            <consortium name="The Broad Institute Genomics Platform"/>
            <consortium name="The Broad Institute Genome Sequencing Center for Infectious Disease"/>
            <person name="Wu L."/>
            <person name="Ma J."/>
        </authorList>
    </citation>
    <scope>NUCLEOTIDE SEQUENCE [LARGE SCALE GENOMIC DNA]</scope>
    <source>
        <strain evidence="3">CCUG 66188</strain>
    </source>
</reference>
<feature type="region of interest" description="Disordered" evidence="1">
    <location>
        <begin position="294"/>
        <end position="315"/>
    </location>
</feature>
<sequence length="315" mass="34052">MGKPSVPMVVNPAGALSVGFKLGRRSSELLLTNLTGEILFERRIAYDMAIPDRVFGFMKEAFEAAVAEIGPAQAERLCGIGIAAPFEIWKWAVSGGNADDQFMTWKDTVFEERVAEFSDLPVFMVNDATSACWAEYVYGRGKEFRDFAYFFVSTFIGGGIVLNHSVYEGASGNAGALGSLRVGDKDGRTRQLVDVASIHLLETKLSAAGIDPRALWVQPQDWSAFEPLVAEWIEEIASEIARAALSACAVIDFEAVVIDGAFPQTIRSRLVEQVRACMATEDSRGLILPRLEAGGSAGTPAPSGRLARRSSASIF</sequence>
<dbReference type="Proteomes" id="UP001596353">
    <property type="component" value="Unassembled WGS sequence"/>
</dbReference>
<accession>A0ABW2B729</accession>
<evidence type="ECO:0000256" key="1">
    <source>
        <dbReference type="SAM" id="MobiDB-lite"/>
    </source>
</evidence>
<protein>
    <submittedName>
        <fullName evidence="2">ROK family protein</fullName>
    </submittedName>
</protein>
<evidence type="ECO:0000313" key="2">
    <source>
        <dbReference type="EMBL" id="MFC6760844.1"/>
    </source>
</evidence>
<dbReference type="Pfam" id="PF00480">
    <property type="entry name" value="ROK"/>
    <property type="match status" value="1"/>
</dbReference>
<dbReference type="InterPro" id="IPR043129">
    <property type="entry name" value="ATPase_NBD"/>
</dbReference>
<dbReference type="PANTHER" id="PTHR18964:SF169">
    <property type="entry name" value="N-ACETYLMANNOSAMINE KINASE"/>
    <property type="match status" value="1"/>
</dbReference>
<name>A0ABW2B729_9RHOB</name>
<dbReference type="SUPFAM" id="SSF53067">
    <property type="entry name" value="Actin-like ATPase domain"/>
    <property type="match status" value="1"/>
</dbReference>
<organism evidence="2 3">
    <name type="scientific">Sulfitobacter porphyrae</name>
    <dbReference type="NCBI Taxonomy" id="1246864"/>
    <lineage>
        <taxon>Bacteria</taxon>
        <taxon>Pseudomonadati</taxon>
        <taxon>Pseudomonadota</taxon>
        <taxon>Alphaproteobacteria</taxon>
        <taxon>Rhodobacterales</taxon>
        <taxon>Roseobacteraceae</taxon>
        <taxon>Sulfitobacter</taxon>
    </lineage>
</organism>
<keyword evidence="3" id="KW-1185">Reference proteome</keyword>
<gene>
    <name evidence="2" type="ORF">ACFQFQ_17255</name>
</gene>
<dbReference type="Gene3D" id="3.30.420.40">
    <property type="match status" value="2"/>
</dbReference>
<proteinExistence type="predicted"/>
<dbReference type="EMBL" id="JBHSWG010000001">
    <property type="protein sequence ID" value="MFC6760844.1"/>
    <property type="molecule type" value="Genomic_DNA"/>
</dbReference>
<evidence type="ECO:0000313" key="3">
    <source>
        <dbReference type="Proteomes" id="UP001596353"/>
    </source>
</evidence>
<dbReference type="InterPro" id="IPR000600">
    <property type="entry name" value="ROK"/>
</dbReference>
<dbReference type="PANTHER" id="PTHR18964">
    <property type="entry name" value="ROK (REPRESSOR, ORF, KINASE) FAMILY"/>
    <property type="match status" value="1"/>
</dbReference>